<protein>
    <submittedName>
        <fullName evidence="2">Uncharacterized protein</fullName>
    </submittedName>
</protein>
<feature type="region of interest" description="Disordered" evidence="1">
    <location>
        <begin position="13"/>
        <end position="64"/>
    </location>
</feature>
<dbReference type="EMBL" id="KV454290">
    <property type="protein sequence ID" value="ODQ75592.1"/>
    <property type="molecule type" value="Genomic_DNA"/>
</dbReference>
<accession>A0A1E3QES2</accession>
<evidence type="ECO:0000313" key="2">
    <source>
        <dbReference type="EMBL" id="ODQ75592.1"/>
    </source>
</evidence>
<evidence type="ECO:0000256" key="1">
    <source>
        <dbReference type="SAM" id="MobiDB-lite"/>
    </source>
</evidence>
<feature type="compositionally biased region" description="Polar residues" evidence="1">
    <location>
        <begin position="119"/>
        <end position="135"/>
    </location>
</feature>
<dbReference type="AlphaFoldDB" id="A0A1E3QES2"/>
<keyword evidence="3" id="KW-1185">Reference proteome</keyword>
<feature type="compositionally biased region" description="Low complexity" evidence="1">
    <location>
        <begin position="18"/>
        <end position="34"/>
    </location>
</feature>
<feature type="compositionally biased region" description="Basic and acidic residues" evidence="1">
    <location>
        <begin position="136"/>
        <end position="146"/>
    </location>
</feature>
<dbReference type="Proteomes" id="UP000094385">
    <property type="component" value="Unassembled WGS sequence"/>
</dbReference>
<reference evidence="2 3" key="1">
    <citation type="journal article" date="2016" name="Proc. Natl. Acad. Sci. U.S.A.">
        <title>Comparative genomics of biotechnologically important yeasts.</title>
        <authorList>
            <person name="Riley R."/>
            <person name="Haridas S."/>
            <person name="Wolfe K.H."/>
            <person name="Lopes M.R."/>
            <person name="Hittinger C.T."/>
            <person name="Goeker M."/>
            <person name="Salamov A.A."/>
            <person name="Wisecaver J.H."/>
            <person name="Long T.M."/>
            <person name="Calvey C.H."/>
            <person name="Aerts A.L."/>
            <person name="Barry K.W."/>
            <person name="Choi C."/>
            <person name="Clum A."/>
            <person name="Coughlan A.Y."/>
            <person name="Deshpande S."/>
            <person name="Douglass A.P."/>
            <person name="Hanson S.J."/>
            <person name="Klenk H.-P."/>
            <person name="LaButti K.M."/>
            <person name="Lapidus A."/>
            <person name="Lindquist E.A."/>
            <person name="Lipzen A.M."/>
            <person name="Meier-Kolthoff J.P."/>
            <person name="Ohm R.A."/>
            <person name="Otillar R.P."/>
            <person name="Pangilinan J.L."/>
            <person name="Peng Y."/>
            <person name="Rokas A."/>
            <person name="Rosa C.A."/>
            <person name="Scheuner C."/>
            <person name="Sibirny A.A."/>
            <person name="Slot J.C."/>
            <person name="Stielow J.B."/>
            <person name="Sun H."/>
            <person name="Kurtzman C.P."/>
            <person name="Blackwell M."/>
            <person name="Grigoriev I.V."/>
            <person name="Jeffries T.W."/>
        </authorList>
    </citation>
    <scope>NUCLEOTIDE SEQUENCE [LARGE SCALE GENOMIC DNA]</scope>
    <source>
        <strain evidence="2 3">NRRL Y-11557</strain>
    </source>
</reference>
<proteinExistence type="predicted"/>
<organism evidence="2 3">
    <name type="scientific">Lipomyces starkeyi NRRL Y-11557</name>
    <dbReference type="NCBI Taxonomy" id="675824"/>
    <lineage>
        <taxon>Eukaryota</taxon>
        <taxon>Fungi</taxon>
        <taxon>Dikarya</taxon>
        <taxon>Ascomycota</taxon>
        <taxon>Saccharomycotina</taxon>
        <taxon>Lipomycetes</taxon>
        <taxon>Lipomycetales</taxon>
        <taxon>Lipomycetaceae</taxon>
        <taxon>Lipomyces</taxon>
    </lineage>
</organism>
<gene>
    <name evidence="2" type="ORF">LIPSTDRAFT_211220</name>
</gene>
<feature type="compositionally biased region" description="Polar residues" evidence="1">
    <location>
        <begin position="179"/>
        <end position="189"/>
    </location>
</feature>
<feature type="compositionally biased region" description="Low complexity" evidence="1">
    <location>
        <begin position="166"/>
        <end position="178"/>
    </location>
</feature>
<name>A0A1E3QES2_LIPST</name>
<evidence type="ECO:0000313" key="3">
    <source>
        <dbReference type="Proteomes" id="UP000094385"/>
    </source>
</evidence>
<feature type="region of interest" description="Disordered" evidence="1">
    <location>
        <begin position="81"/>
        <end position="200"/>
    </location>
</feature>
<sequence>MGTSDDNLVEELVDLDSTETGRSSSATRGSSSPTITRTLPKRPASSLIPSFSNRPRDATPIMRPSRNFVTFMPIDTLNTSRSQHSKLLKHSDSSLNEHDPSRKRKRESIHERMKGRPTVDTTQTLSNGLLVSRTASPDKVKSKTIDMDGDNEDASKQYKNDSNTKVSVNVSRNRLSSSPPATQQVSLPKSNFKKPQHPTTKTVSLKIQQLRFGSYTSSEDDLVFAITIMPKRIESVSEILRNGQLLDGFNFATEKFLKLTYCLTTRDVVLTLKSRHSKRIGFKIGSTC</sequence>
<feature type="compositionally biased region" description="Basic and acidic residues" evidence="1">
    <location>
        <begin position="89"/>
        <end position="100"/>
    </location>
</feature>